<evidence type="ECO:0000313" key="1">
    <source>
        <dbReference type="EMBL" id="SCY39110.1"/>
    </source>
</evidence>
<accession>A0A1G5FJT4</accession>
<dbReference type="Pfam" id="PF05936">
    <property type="entry name" value="T6SS_VasE"/>
    <property type="match status" value="2"/>
</dbReference>
<dbReference type="PANTHER" id="PTHR35566:SF1">
    <property type="entry name" value="TYPE VI SECRETION SYSTEM BASEPLATE COMPONENT TSSK1"/>
    <property type="match status" value="1"/>
</dbReference>
<dbReference type="STRING" id="419481.SAMN05216233_10892"/>
<sequence>MKQGRLARVHWETGQPIFPAHLQALEEALSVEGALRDSATGLPGYGLMRFTWDPGLLSDGTLAVQGLRLILKSGRLVEAGGNATLTPERLTLEGEEPLGGKDTVTVYAHTCPSVCRAHGIGSDAPEVDTLPRCLHTVVLSTEPSLDAAFGGAGEGPPETTPLVRLVRHAERGWEMSPWIPPHLHVGRTPFFRPEIIRLRDRLSRFRRGIATLLPALGKQPLKLHMLRLCMAEVTLADQMLGNMDHGICPPPWRLQEMLDRLAIHLGIVRGEAPDGPRPPYNHEDPARWFFPLVDEITRLTRYTRFRFGAVPFQLSDGCYRAEFPAELCRSSRVYLAMVEETAAGACLTPKLGAPSRLPLLHRHALRGVEGEKVANPTAPAKTGERFHRLRTGDDEWAHACSDLALAFYAQKGHESCTFRLVFERY</sequence>
<evidence type="ECO:0000313" key="2">
    <source>
        <dbReference type="Proteomes" id="UP000198870"/>
    </source>
</evidence>
<dbReference type="InterPro" id="IPR010263">
    <property type="entry name" value="T6SS_TssK"/>
</dbReference>
<organism evidence="1 2">
    <name type="scientific">Desulfoluna spongiiphila</name>
    <dbReference type="NCBI Taxonomy" id="419481"/>
    <lineage>
        <taxon>Bacteria</taxon>
        <taxon>Pseudomonadati</taxon>
        <taxon>Thermodesulfobacteriota</taxon>
        <taxon>Desulfobacteria</taxon>
        <taxon>Desulfobacterales</taxon>
        <taxon>Desulfolunaceae</taxon>
        <taxon>Desulfoluna</taxon>
    </lineage>
</organism>
<proteinExistence type="predicted"/>
<dbReference type="PANTHER" id="PTHR35566">
    <property type="entry name" value="BLR3599 PROTEIN"/>
    <property type="match status" value="1"/>
</dbReference>
<dbReference type="EMBL" id="FMUX01000008">
    <property type="protein sequence ID" value="SCY39110.1"/>
    <property type="molecule type" value="Genomic_DNA"/>
</dbReference>
<dbReference type="AlphaFoldDB" id="A0A1G5FJT4"/>
<dbReference type="RefSeq" id="WP_092210953.1">
    <property type="nucleotide sequence ID" value="NZ_FMUX01000008.1"/>
</dbReference>
<gene>
    <name evidence="1" type="ORF">SAMN05216233_10892</name>
</gene>
<reference evidence="1 2" key="1">
    <citation type="submission" date="2016-10" db="EMBL/GenBank/DDBJ databases">
        <authorList>
            <person name="de Groot N.N."/>
        </authorList>
    </citation>
    <scope>NUCLEOTIDE SEQUENCE [LARGE SCALE GENOMIC DNA]</scope>
    <source>
        <strain evidence="1 2">AA1</strain>
    </source>
</reference>
<dbReference type="NCBIfam" id="TIGR03353">
    <property type="entry name" value="VI_chp_4"/>
    <property type="match status" value="1"/>
</dbReference>
<dbReference type="Proteomes" id="UP000198870">
    <property type="component" value="Unassembled WGS sequence"/>
</dbReference>
<dbReference type="OrthoDB" id="9775333at2"/>
<protein>
    <submittedName>
        <fullName evidence="1">Type VI secretion system protein ImpJ</fullName>
    </submittedName>
</protein>
<name>A0A1G5FJT4_9BACT</name>
<keyword evidence="2" id="KW-1185">Reference proteome</keyword>